<dbReference type="InterPro" id="IPR000620">
    <property type="entry name" value="EamA_dom"/>
</dbReference>
<evidence type="ECO:0000256" key="1">
    <source>
        <dbReference type="ARBA" id="ARBA00004141"/>
    </source>
</evidence>
<feature type="transmembrane region" description="Helical" evidence="6">
    <location>
        <begin position="127"/>
        <end position="144"/>
    </location>
</feature>
<keyword evidence="5 6" id="KW-0472">Membrane</keyword>
<evidence type="ECO:0000256" key="3">
    <source>
        <dbReference type="ARBA" id="ARBA00022692"/>
    </source>
</evidence>
<dbReference type="RefSeq" id="WP_379958703.1">
    <property type="nucleotide sequence ID" value="NZ_JAUYVI010000006.1"/>
</dbReference>
<name>A0ABU0YQK4_9PROT</name>
<protein>
    <submittedName>
        <fullName evidence="8">DMT family transporter</fullName>
    </submittedName>
</protein>
<evidence type="ECO:0000256" key="6">
    <source>
        <dbReference type="SAM" id="Phobius"/>
    </source>
</evidence>
<reference evidence="9" key="1">
    <citation type="submission" date="2023-08" db="EMBL/GenBank/DDBJ databases">
        <title>Rhodospirillaceae gen. nov., a novel taxon isolated from the Yangtze River Yuezi River estuary sludge.</title>
        <authorList>
            <person name="Ruan L."/>
        </authorList>
    </citation>
    <scope>NUCLEOTIDE SEQUENCE [LARGE SCALE GENOMIC DNA]</scope>
    <source>
        <strain evidence="9">R-7</strain>
    </source>
</reference>
<evidence type="ECO:0000259" key="7">
    <source>
        <dbReference type="Pfam" id="PF00892"/>
    </source>
</evidence>
<feature type="transmembrane region" description="Helical" evidence="6">
    <location>
        <begin position="150"/>
        <end position="169"/>
    </location>
</feature>
<dbReference type="PANTHER" id="PTHR32322">
    <property type="entry name" value="INNER MEMBRANE TRANSPORTER"/>
    <property type="match status" value="1"/>
</dbReference>
<comment type="subcellular location">
    <subcellularLocation>
        <location evidence="1">Membrane</location>
        <topology evidence="1">Multi-pass membrane protein</topology>
    </subcellularLocation>
</comment>
<evidence type="ECO:0000256" key="4">
    <source>
        <dbReference type="ARBA" id="ARBA00022989"/>
    </source>
</evidence>
<feature type="domain" description="EamA" evidence="7">
    <location>
        <begin position="151"/>
        <end position="284"/>
    </location>
</feature>
<evidence type="ECO:0000313" key="9">
    <source>
        <dbReference type="Proteomes" id="UP001230156"/>
    </source>
</evidence>
<evidence type="ECO:0000313" key="8">
    <source>
        <dbReference type="EMBL" id="MDQ7250007.1"/>
    </source>
</evidence>
<dbReference type="InterPro" id="IPR050638">
    <property type="entry name" value="AA-Vitamin_Transporters"/>
</dbReference>
<comment type="caution">
    <text evidence="8">The sequence shown here is derived from an EMBL/GenBank/DDBJ whole genome shotgun (WGS) entry which is preliminary data.</text>
</comment>
<feature type="transmembrane region" description="Helical" evidence="6">
    <location>
        <begin position="268"/>
        <end position="285"/>
    </location>
</feature>
<keyword evidence="4 6" id="KW-1133">Transmembrane helix</keyword>
<organism evidence="8 9">
    <name type="scientific">Dongia sedimenti</name>
    <dbReference type="NCBI Taxonomy" id="3064282"/>
    <lineage>
        <taxon>Bacteria</taxon>
        <taxon>Pseudomonadati</taxon>
        <taxon>Pseudomonadota</taxon>
        <taxon>Alphaproteobacteria</taxon>
        <taxon>Rhodospirillales</taxon>
        <taxon>Dongiaceae</taxon>
        <taxon>Dongia</taxon>
    </lineage>
</organism>
<feature type="domain" description="EamA" evidence="7">
    <location>
        <begin position="13"/>
        <end position="141"/>
    </location>
</feature>
<dbReference type="Pfam" id="PF00892">
    <property type="entry name" value="EamA"/>
    <property type="match status" value="2"/>
</dbReference>
<comment type="similarity">
    <text evidence="2">Belongs to the EamA transporter family.</text>
</comment>
<keyword evidence="9" id="KW-1185">Reference proteome</keyword>
<evidence type="ECO:0000256" key="5">
    <source>
        <dbReference type="ARBA" id="ARBA00023136"/>
    </source>
</evidence>
<feature type="transmembrane region" description="Helical" evidence="6">
    <location>
        <begin position="70"/>
        <end position="90"/>
    </location>
</feature>
<feature type="transmembrane region" description="Helical" evidence="6">
    <location>
        <begin position="181"/>
        <end position="200"/>
    </location>
</feature>
<feature type="transmembrane region" description="Helical" evidence="6">
    <location>
        <begin position="96"/>
        <end position="115"/>
    </location>
</feature>
<gene>
    <name evidence="8" type="ORF">Q8A70_20120</name>
</gene>
<feature type="transmembrane region" description="Helical" evidence="6">
    <location>
        <begin position="245"/>
        <end position="262"/>
    </location>
</feature>
<dbReference type="EMBL" id="JAUYVI010000006">
    <property type="protein sequence ID" value="MDQ7250007.1"/>
    <property type="molecule type" value="Genomic_DNA"/>
</dbReference>
<proteinExistence type="inferred from homology"/>
<dbReference type="InterPro" id="IPR037185">
    <property type="entry name" value="EmrE-like"/>
</dbReference>
<dbReference type="Proteomes" id="UP001230156">
    <property type="component" value="Unassembled WGS sequence"/>
</dbReference>
<accession>A0ABU0YQK4</accession>
<evidence type="ECO:0000256" key="2">
    <source>
        <dbReference type="ARBA" id="ARBA00007362"/>
    </source>
</evidence>
<feature type="transmembrane region" description="Helical" evidence="6">
    <location>
        <begin position="39"/>
        <end position="58"/>
    </location>
</feature>
<feature type="transmembrane region" description="Helical" evidence="6">
    <location>
        <begin position="212"/>
        <end position="233"/>
    </location>
</feature>
<dbReference type="PANTHER" id="PTHR32322:SF2">
    <property type="entry name" value="EAMA DOMAIN-CONTAINING PROTEIN"/>
    <property type="match status" value="1"/>
</dbReference>
<dbReference type="SUPFAM" id="SSF103481">
    <property type="entry name" value="Multidrug resistance efflux transporter EmrE"/>
    <property type="match status" value="2"/>
</dbReference>
<keyword evidence="3 6" id="KW-0812">Transmembrane</keyword>
<sequence>MPFARVPLLVFQVGLVLAWSSGYVGAIIASDTGSVVRVLFWRFIGVALLFSPFLMRAFRRGTVTWRWCALHGLLGVIGMFVCVGLGIQAINLGLPAGTGALISALQPLAAAVLAGPLLSERVRRSQWIGLAVGFVGVLFSVGGLTGSDQLLGYLCSFLSMAAMVAATLIAKARWDGSDLGAALAMQTTVTALLFVPVALFNDVFWPEPSWQFAGAVGWAIVFSTLGGYGFYYLCLMRSGTVRTSSLIYLTPPVTLIWAWAMFGQPMSLYTWAGLLLCLGGVYLARGERVPKAELRVEKA</sequence>